<accession>A0A091CTC8</accession>
<evidence type="ECO:0000256" key="1">
    <source>
        <dbReference type="ARBA" id="ARBA00004308"/>
    </source>
</evidence>
<evidence type="ECO:0000256" key="4">
    <source>
        <dbReference type="SAM" id="MobiDB-lite"/>
    </source>
</evidence>
<feature type="region of interest" description="Disordered" evidence="4">
    <location>
        <begin position="1"/>
        <end position="35"/>
    </location>
</feature>
<dbReference type="PROSITE" id="PS51421">
    <property type="entry name" value="RAS"/>
    <property type="match status" value="1"/>
</dbReference>
<feature type="compositionally biased region" description="Basic and acidic residues" evidence="4">
    <location>
        <begin position="21"/>
        <end position="35"/>
    </location>
</feature>
<keyword evidence="3" id="KW-0342">GTP-binding</keyword>
<dbReference type="AlphaFoldDB" id="A0A091CTC8"/>
<dbReference type="GO" id="GO:0003924">
    <property type="term" value="F:GTPase activity"/>
    <property type="evidence" value="ECO:0007669"/>
    <property type="project" value="InterPro"/>
</dbReference>
<dbReference type="GO" id="GO:0007165">
    <property type="term" value="P:signal transduction"/>
    <property type="evidence" value="ECO:0007669"/>
    <property type="project" value="InterPro"/>
</dbReference>
<evidence type="ECO:0000256" key="2">
    <source>
        <dbReference type="ARBA" id="ARBA00022741"/>
    </source>
</evidence>
<dbReference type="GO" id="GO:0016020">
    <property type="term" value="C:membrane"/>
    <property type="evidence" value="ECO:0007669"/>
    <property type="project" value="InterPro"/>
</dbReference>
<evidence type="ECO:0000256" key="3">
    <source>
        <dbReference type="ARBA" id="ARBA00023134"/>
    </source>
</evidence>
<dbReference type="EMBL" id="KN123977">
    <property type="protein sequence ID" value="KFO22664.1"/>
    <property type="molecule type" value="Genomic_DNA"/>
</dbReference>
<name>A0A091CTC8_FUKDA</name>
<evidence type="ECO:0000313" key="5">
    <source>
        <dbReference type="EMBL" id="KFO22664.1"/>
    </source>
</evidence>
<sequence>MELPLPPSDQELGLGTWSPDSQKERHEASEPSKDVAKKLPEYKAVVVGASGVGKSALTIQMTHQCFVEDYEPTIQDSYWKEVALGNGGYILNVLDTAG</sequence>
<comment type="subcellular location">
    <subcellularLocation>
        <location evidence="1">Endomembrane system</location>
    </subcellularLocation>
</comment>
<dbReference type="GO" id="GO:0005525">
    <property type="term" value="F:GTP binding"/>
    <property type="evidence" value="ECO:0007669"/>
    <property type="project" value="UniProtKB-KW"/>
</dbReference>
<dbReference type="SMART" id="SM00173">
    <property type="entry name" value="RAS"/>
    <property type="match status" value="1"/>
</dbReference>
<dbReference type="Proteomes" id="UP000028990">
    <property type="component" value="Unassembled WGS sequence"/>
</dbReference>
<keyword evidence="2" id="KW-0547">Nucleotide-binding</keyword>
<keyword evidence="6" id="KW-1185">Reference proteome</keyword>
<evidence type="ECO:0000313" key="6">
    <source>
        <dbReference type="Proteomes" id="UP000028990"/>
    </source>
</evidence>
<dbReference type="PANTHER" id="PTHR24070">
    <property type="entry name" value="RAS, DI-RAS, AND RHEB FAMILY MEMBERS OF SMALL GTPASE SUPERFAMILY"/>
    <property type="match status" value="1"/>
</dbReference>
<organism evidence="5 6">
    <name type="scientific">Fukomys damarensis</name>
    <name type="common">Damaraland mole rat</name>
    <name type="synonym">Cryptomys damarensis</name>
    <dbReference type="NCBI Taxonomy" id="885580"/>
    <lineage>
        <taxon>Eukaryota</taxon>
        <taxon>Metazoa</taxon>
        <taxon>Chordata</taxon>
        <taxon>Craniata</taxon>
        <taxon>Vertebrata</taxon>
        <taxon>Euteleostomi</taxon>
        <taxon>Mammalia</taxon>
        <taxon>Eutheria</taxon>
        <taxon>Euarchontoglires</taxon>
        <taxon>Glires</taxon>
        <taxon>Rodentia</taxon>
        <taxon>Hystricomorpha</taxon>
        <taxon>Bathyergidae</taxon>
        <taxon>Fukomys</taxon>
    </lineage>
</organism>
<gene>
    <name evidence="5" type="ORF">H920_15952</name>
</gene>
<dbReference type="InterPro" id="IPR001806">
    <property type="entry name" value="Small_GTPase"/>
</dbReference>
<dbReference type="InterPro" id="IPR027417">
    <property type="entry name" value="P-loop_NTPase"/>
</dbReference>
<dbReference type="InterPro" id="IPR020849">
    <property type="entry name" value="Small_GTPase_Ras-type"/>
</dbReference>
<dbReference type="SUPFAM" id="SSF52540">
    <property type="entry name" value="P-loop containing nucleoside triphosphate hydrolases"/>
    <property type="match status" value="1"/>
</dbReference>
<dbReference type="PRINTS" id="PR00449">
    <property type="entry name" value="RASTRNSFRMNG"/>
</dbReference>
<dbReference type="Pfam" id="PF00071">
    <property type="entry name" value="Ras"/>
    <property type="match status" value="1"/>
</dbReference>
<dbReference type="Gene3D" id="3.40.50.300">
    <property type="entry name" value="P-loop containing nucleotide triphosphate hydrolases"/>
    <property type="match status" value="1"/>
</dbReference>
<reference evidence="5 6" key="1">
    <citation type="submission" date="2013-11" db="EMBL/GenBank/DDBJ databases">
        <title>The Damaraland mole rat (Fukomys damarensis) genome and evolution of African mole rats.</title>
        <authorList>
            <person name="Gladyshev V.N."/>
            <person name="Fang X."/>
        </authorList>
    </citation>
    <scope>NUCLEOTIDE SEQUENCE [LARGE SCALE GENOMIC DNA]</scope>
    <source>
        <tissue evidence="5">Liver</tissue>
    </source>
</reference>
<dbReference type="GO" id="GO:0012505">
    <property type="term" value="C:endomembrane system"/>
    <property type="evidence" value="ECO:0007669"/>
    <property type="project" value="UniProtKB-SubCell"/>
</dbReference>
<protein>
    <submittedName>
        <fullName evidence="5">GTPase ERas</fullName>
    </submittedName>
</protein>
<dbReference type="eggNOG" id="KOG0395">
    <property type="taxonomic scope" value="Eukaryota"/>
</dbReference>
<proteinExistence type="predicted"/>